<reference evidence="2 3" key="1">
    <citation type="submission" date="2016-10" db="EMBL/GenBank/DDBJ databases">
        <authorList>
            <person name="de Groot N.N."/>
        </authorList>
    </citation>
    <scope>NUCLEOTIDE SEQUENCE [LARGE SCALE GENOMIC DNA]</scope>
    <source>
        <strain evidence="2 3">DSM 26424</strain>
    </source>
</reference>
<dbReference type="AlphaFoldDB" id="A0A1G8QKR6"/>
<dbReference type="EMBL" id="FNEJ01000016">
    <property type="protein sequence ID" value="SDJ05256.1"/>
    <property type="molecule type" value="Genomic_DNA"/>
</dbReference>
<feature type="transmembrane region" description="Helical" evidence="1">
    <location>
        <begin position="65"/>
        <end position="87"/>
    </location>
</feature>
<feature type="transmembrane region" description="Helical" evidence="1">
    <location>
        <begin position="99"/>
        <end position="124"/>
    </location>
</feature>
<organism evidence="2 3">
    <name type="scientific">Salipiger marinus</name>
    <dbReference type="NCBI Taxonomy" id="555512"/>
    <lineage>
        <taxon>Bacteria</taxon>
        <taxon>Pseudomonadati</taxon>
        <taxon>Pseudomonadota</taxon>
        <taxon>Alphaproteobacteria</taxon>
        <taxon>Rhodobacterales</taxon>
        <taxon>Roseobacteraceae</taxon>
        <taxon>Salipiger</taxon>
    </lineage>
</organism>
<evidence type="ECO:0008006" key="4">
    <source>
        <dbReference type="Google" id="ProtNLM"/>
    </source>
</evidence>
<gene>
    <name evidence="2" type="ORF">SAMN04487993_101644</name>
</gene>
<evidence type="ECO:0000313" key="2">
    <source>
        <dbReference type="EMBL" id="SDJ05256.1"/>
    </source>
</evidence>
<proteinExistence type="predicted"/>
<evidence type="ECO:0000256" key="1">
    <source>
        <dbReference type="SAM" id="Phobius"/>
    </source>
</evidence>
<protein>
    <recommendedName>
        <fullName evidence="4">Polysaccharide biosynthesis protein C-terminal domain-containing protein</fullName>
    </recommendedName>
</protein>
<keyword evidence="3" id="KW-1185">Reference proteome</keyword>
<evidence type="ECO:0000313" key="3">
    <source>
        <dbReference type="Proteomes" id="UP000199093"/>
    </source>
</evidence>
<feature type="transmembrane region" description="Helical" evidence="1">
    <location>
        <begin position="131"/>
        <end position="149"/>
    </location>
</feature>
<accession>A0A1G8QKR6</accession>
<name>A0A1G8QKR6_9RHOB</name>
<dbReference type="STRING" id="555512.SAMN04487993_101644"/>
<keyword evidence="1" id="KW-0812">Transmembrane</keyword>
<feature type="transmembrane region" description="Helical" evidence="1">
    <location>
        <begin position="155"/>
        <end position="174"/>
    </location>
</feature>
<dbReference type="Proteomes" id="UP000199093">
    <property type="component" value="Unassembled WGS sequence"/>
</dbReference>
<feature type="transmembrane region" description="Helical" evidence="1">
    <location>
        <begin position="6"/>
        <end position="28"/>
    </location>
</feature>
<keyword evidence="1" id="KW-1133">Transmembrane helix</keyword>
<sequence>MGMARSHGVTLAIAAIFGPTATGVFALANRFGGLLTYLNEPARLFTMPRVADKSMEQVRRLYFRMLWLNAALGITGIAFLIGLYLLVSPPFPTDPPFPLYTLIIMAGAAFNLFVGPVGIILAMSGNERNNFFANIVGLVLVIGCIALAAMTDTVVIAVISVAASSVVINLINILKLLKIMRGSQ</sequence>
<keyword evidence="1" id="KW-0472">Membrane</keyword>